<feature type="transmembrane region" description="Helical" evidence="1">
    <location>
        <begin position="12"/>
        <end position="43"/>
    </location>
</feature>
<protein>
    <submittedName>
        <fullName evidence="2">TIGR01906 family membrane protein</fullName>
    </submittedName>
</protein>
<evidence type="ECO:0000313" key="3">
    <source>
        <dbReference type="Proteomes" id="UP000452141"/>
    </source>
</evidence>
<dbReference type="RefSeq" id="WP_008461577.1">
    <property type="nucleotide sequence ID" value="NZ_VUMW01000014.1"/>
</dbReference>
<keyword evidence="1" id="KW-0812">Transmembrane</keyword>
<evidence type="ECO:0000256" key="1">
    <source>
        <dbReference type="SAM" id="Phobius"/>
    </source>
</evidence>
<feature type="transmembrane region" description="Helical" evidence="1">
    <location>
        <begin position="181"/>
        <end position="202"/>
    </location>
</feature>
<name>A0A844FNN1_9LACO</name>
<feature type="transmembrane region" description="Helical" evidence="1">
    <location>
        <begin position="127"/>
        <end position="144"/>
    </location>
</feature>
<dbReference type="EMBL" id="VUMW01000014">
    <property type="protein sequence ID" value="MST79977.1"/>
    <property type="molecule type" value="Genomic_DNA"/>
</dbReference>
<evidence type="ECO:0000313" key="2">
    <source>
        <dbReference type="EMBL" id="MST79977.1"/>
    </source>
</evidence>
<dbReference type="InterPro" id="IPR010178">
    <property type="entry name" value="Lit"/>
</dbReference>
<keyword evidence="1" id="KW-1133">Transmembrane helix</keyword>
<gene>
    <name evidence="2" type="ORF">FYJ61_05795</name>
</gene>
<sequence length="204" mass="23407">MKKQNKSLVQILLPFGHFFFALASAVLGAIIVSWPLLLFFTFIEKSYQTVNLTIGQVMANYNQLLWYLVWPWKKKLLMTNLPTSASAASHFAEVKNLFILCEIVFLLGLALGCYFKQKKESIKLNQTWALLLMILPIVVLPFALTNFDSFFRAFHTLIFHNSNWLFDPETDPVINVLTEGFFAACFAVGGVIYELYFARFLLDK</sequence>
<dbReference type="AlphaFoldDB" id="A0A844FNN1"/>
<reference evidence="2 3" key="1">
    <citation type="submission" date="2019-08" db="EMBL/GenBank/DDBJ databases">
        <title>In-depth cultivation of the pig gut microbiome towards novel bacterial diversity and tailored functional studies.</title>
        <authorList>
            <person name="Wylensek D."/>
            <person name="Hitch T.C.A."/>
            <person name="Clavel T."/>
        </authorList>
    </citation>
    <scope>NUCLEOTIDE SEQUENCE [LARGE SCALE GENOMIC DNA]</scope>
    <source>
        <strain evidence="2 3">WCA-470BD-2E</strain>
    </source>
</reference>
<comment type="caution">
    <text evidence="2">The sequence shown here is derived from an EMBL/GenBank/DDBJ whole genome shotgun (WGS) entry which is preliminary data.</text>
</comment>
<dbReference type="Pfam" id="PF07314">
    <property type="entry name" value="Lit"/>
    <property type="match status" value="1"/>
</dbReference>
<accession>A0A844FNN1</accession>
<keyword evidence="1" id="KW-0472">Membrane</keyword>
<dbReference type="Proteomes" id="UP000452141">
    <property type="component" value="Unassembled WGS sequence"/>
</dbReference>
<dbReference type="NCBIfam" id="TIGR01906">
    <property type="entry name" value="integ_TIGR01906"/>
    <property type="match status" value="1"/>
</dbReference>
<organism evidence="2 3">
    <name type="scientific">Lactobacillus equicursoris</name>
    <dbReference type="NCBI Taxonomy" id="420645"/>
    <lineage>
        <taxon>Bacteria</taxon>
        <taxon>Bacillati</taxon>
        <taxon>Bacillota</taxon>
        <taxon>Bacilli</taxon>
        <taxon>Lactobacillales</taxon>
        <taxon>Lactobacillaceae</taxon>
        <taxon>Lactobacillus</taxon>
    </lineage>
</organism>
<feature type="transmembrane region" description="Helical" evidence="1">
    <location>
        <begin position="97"/>
        <end position="115"/>
    </location>
</feature>
<proteinExistence type="predicted"/>